<evidence type="ECO:0000313" key="2">
    <source>
        <dbReference type="Proteomes" id="UP001055439"/>
    </source>
</evidence>
<dbReference type="EMBL" id="CP097507">
    <property type="protein sequence ID" value="URE04257.1"/>
    <property type="molecule type" value="Genomic_DNA"/>
</dbReference>
<evidence type="ECO:0000313" key="1">
    <source>
        <dbReference type="EMBL" id="URE04257.1"/>
    </source>
</evidence>
<dbReference type="AlphaFoldDB" id="A0A9E7G1G9"/>
<dbReference type="OrthoDB" id="1930492at2759"/>
<sequence>MGEPSHRGIMQKVVFTVSALVDVKSKQRVMEAVADIHGVDTIAADFEGTEDNHHRRQSLYPTDVV</sequence>
<accession>A0A9E7G1G9</accession>
<name>A0A9E7G1G9_9LILI</name>
<gene>
    <name evidence="1" type="ORF">MUK42_04255</name>
</gene>
<dbReference type="Gene3D" id="3.30.70.100">
    <property type="match status" value="1"/>
</dbReference>
<reference evidence="1" key="1">
    <citation type="submission" date="2022-05" db="EMBL/GenBank/DDBJ databases">
        <title>The Musa troglodytarum L. genome provides insights into the mechanism of non-climacteric behaviour and enrichment of carotenoids.</title>
        <authorList>
            <person name="Wang J."/>
        </authorList>
    </citation>
    <scope>NUCLEOTIDE SEQUENCE</scope>
    <source>
        <tissue evidence="1">Leaf</tissue>
    </source>
</reference>
<proteinExistence type="predicted"/>
<dbReference type="Proteomes" id="UP001055439">
    <property type="component" value="Chromosome 5"/>
</dbReference>
<keyword evidence="2" id="KW-1185">Reference proteome</keyword>
<protein>
    <submittedName>
        <fullName evidence="1">Uncharacterized protein</fullName>
    </submittedName>
</protein>
<organism evidence="1 2">
    <name type="scientific">Musa troglodytarum</name>
    <name type="common">fe'i banana</name>
    <dbReference type="NCBI Taxonomy" id="320322"/>
    <lineage>
        <taxon>Eukaryota</taxon>
        <taxon>Viridiplantae</taxon>
        <taxon>Streptophyta</taxon>
        <taxon>Embryophyta</taxon>
        <taxon>Tracheophyta</taxon>
        <taxon>Spermatophyta</taxon>
        <taxon>Magnoliopsida</taxon>
        <taxon>Liliopsida</taxon>
        <taxon>Zingiberales</taxon>
        <taxon>Musaceae</taxon>
        <taxon>Musa</taxon>
    </lineage>
</organism>